<keyword evidence="1" id="KW-0488">Methylation</keyword>
<evidence type="ECO:0000256" key="1">
    <source>
        <dbReference type="ARBA" id="ARBA00022481"/>
    </source>
</evidence>
<dbReference type="Gene3D" id="3.30.70.100">
    <property type="match status" value="1"/>
</dbReference>
<evidence type="ECO:0000256" key="3">
    <source>
        <dbReference type="ARBA" id="ARBA00023288"/>
    </source>
</evidence>
<dbReference type="InterPro" id="IPR051863">
    <property type="entry name" value="HIPP"/>
</dbReference>
<sequence length="130" mass="14960">MQEHRKAMLKLDMHDEKTKKKAMKTVSGFSGVDSISMDWNDKKLTVTGDIDPVNIVKKLRKFCHVEIVSVGEAKEPEKKKEEPEKQEDEKKDVHQNVDEMARAYRAYYPHATMYYHVSSVEDGTNACVIS</sequence>
<keyword evidence="9" id="KW-1185">Reference proteome</keyword>
<evidence type="ECO:0000256" key="5">
    <source>
        <dbReference type="ARBA" id="ARBA00024045"/>
    </source>
</evidence>
<dbReference type="AlphaFoldDB" id="A0A3N7G942"/>
<dbReference type="InterPro" id="IPR006121">
    <property type="entry name" value="HMA_dom"/>
</dbReference>
<name>A0A3N7G942_POPTR</name>
<evidence type="ECO:0000313" key="8">
    <source>
        <dbReference type="EMBL" id="RQO89044.1"/>
    </source>
</evidence>
<dbReference type="EMBL" id="CM009293">
    <property type="protein sequence ID" value="RQO89044.1"/>
    <property type="molecule type" value="Genomic_DNA"/>
</dbReference>
<dbReference type="Pfam" id="PF00403">
    <property type="entry name" value="HMA"/>
    <property type="match status" value="1"/>
</dbReference>
<feature type="region of interest" description="Disordered" evidence="6">
    <location>
        <begin position="72"/>
        <end position="94"/>
    </location>
</feature>
<dbReference type="Proteomes" id="UP000006729">
    <property type="component" value="Chromosome 4"/>
</dbReference>
<comment type="similarity">
    <text evidence="5">Belongs to the HIPP family.</text>
</comment>
<keyword evidence="4" id="KW-0636">Prenylation</keyword>
<dbReference type="PROSITE" id="PS50846">
    <property type="entry name" value="HMA_2"/>
    <property type="match status" value="1"/>
</dbReference>
<accession>A0A3N7G942</accession>
<dbReference type="STRING" id="3694.A0A3N7G942"/>
<gene>
    <name evidence="8" type="ORF">POPTR_004G073100</name>
</gene>
<evidence type="ECO:0000259" key="7">
    <source>
        <dbReference type="PROSITE" id="PS50846"/>
    </source>
</evidence>
<evidence type="ECO:0000313" key="9">
    <source>
        <dbReference type="Proteomes" id="UP000006729"/>
    </source>
</evidence>
<dbReference type="SUPFAM" id="SSF55008">
    <property type="entry name" value="HMA, heavy metal-associated domain"/>
    <property type="match status" value="1"/>
</dbReference>
<evidence type="ECO:0000256" key="6">
    <source>
        <dbReference type="SAM" id="MobiDB-lite"/>
    </source>
</evidence>
<protein>
    <recommendedName>
        <fullName evidence="7">HMA domain-containing protein</fullName>
    </recommendedName>
</protein>
<keyword evidence="2" id="KW-0479">Metal-binding</keyword>
<dbReference type="PANTHER" id="PTHR45811:SF80">
    <property type="entry name" value="COPPER TRANSPORT PROTEIN FAMILY-RELATED"/>
    <property type="match status" value="1"/>
</dbReference>
<keyword evidence="3" id="KW-0449">Lipoprotein</keyword>
<dbReference type="InParanoid" id="A0A3N7G942"/>
<evidence type="ECO:0000256" key="4">
    <source>
        <dbReference type="ARBA" id="ARBA00023289"/>
    </source>
</evidence>
<dbReference type="GO" id="GO:0046872">
    <property type="term" value="F:metal ion binding"/>
    <property type="evidence" value="ECO:0007669"/>
    <property type="project" value="UniProtKB-KW"/>
</dbReference>
<dbReference type="InterPro" id="IPR036163">
    <property type="entry name" value="HMA_dom_sf"/>
</dbReference>
<feature type="domain" description="HMA" evidence="7">
    <location>
        <begin position="4"/>
        <end position="71"/>
    </location>
</feature>
<dbReference type="PANTHER" id="PTHR45811">
    <property type="entry name" value="COPPER TRANSPORT PROTEIN FAMILY-RELATED"/>
    <property type="match status" value="1"/>
</dbReference>
<reference evidence="8 9" key="1">
    <citation type="journal article" date="2006" name="Science">
        <title>The genome of black cottonwood, Populus trichocarpa (Torr. &amp; Gray).</title>
        <authorList>
            <person name="Tuskan G.A."/>
            <person name="Difazio S."/>
            <person name="Jansson S."/>
            <person name="Bohlmann J."/>
            <person name="Grigoriev I."/>
            <person name="Hellsten U."/>
            <person name="Putnam N."/>
            <person name="Ralph S."/>
            <person name="Rombauts S."/>
            <person name="Salamov A."/>
            <person name="Schein J."/>
            <person name="Sterck L."/>
            <person name="Aerts A."/>
            <person name="Bhalerao R.R."/>
            <person name="Bhalerao R.P."/>
            <person name="Blaudez D."/>
            <person name="Boerjan W."/>
            <person name="Brun A."/>
            <person name="Brunner A."/>
            <person name="Busov V."/>
            <person name="Campbell M."/>
            <person name="Carlson J."/>
            <person name="Chalot M."/>
            <person name="Chapman J."/>
            <person name="Chen G.L."/>
            <person name="Cooper D."/>
            <person name="Coutinho P.M."/>
            <person name="Couturier J."/>
            <person name="Covert S."/>
            <person name="Cronk Q."/>
            <person name="Cunningham R."/>
            <person name="Davis J."/>
            <person name="Degroeve S."/>
            <person name="Dejardin A."/>
            <person name="Depamphilis C."/>
            <person name="Detter J."/>
            <person name="Dirks B."/>
            <person name="Dubchak I."/>
            <person name="Duplessis S."/>
            <person name="Ehlting J."/>
            <person name="Ellis B."/>
            <person name="Gendler K."/>
            <person name="Goodstein D."/>
            <person name="Gribskov M."/>
            <person name="Grimwood J."/>
            <person name="Groover A."/>
            <person name="Gunter L."/>
            <person name="Hamberger B."/>
            <person name="Heinze B."/>
            <person name="Helariutta Y."/>
            <person name="Henrissat B."/>
            <person name="Holligan D."/>
            <person name="Holt R."/>
            <person name="Huang W."/>
            <person name="Islam-Faridi N."/>
            <person name="Jones S."/>
            <person name="Jones-Rhoades M."/>
            <person name="Jorgensen R."/>
            <person name="Joshi C."/>
            <person name="Kangasjarvi J."/>
            <person name="Karlsson J."/>
            <person name="Kelleher C."/>
            <person name="Kirkpatrick R."/>
            <person name="Kirst M."/>
            <person name="Kohler A."/>
            <person name="Kalluri U."/>
            <person name="Larimer F."/>
            <person name="Leebens-Mack J."/>
            <person name="Leple J.C."/>
            <person name="Locascio P."/>
            <person name="Lou Y."/>
            <person name="Lucas S."/>
            <person name="Martin F."/>
            <person name="Montanini B."/>
            <person name="Napoli C."/>
            <person name="Nelson D.R."/>
            <person name="Nelson C."/>
            <person name="Nieminen K."/>
            <person name="Nilsson O."/>
            <person name="Pereda V."/>
            <person name="Peter G."/>
            <person name="Philippe R."/>
            <person name="Pilate G."/>
            <person name="Poliakov A."/>
            <person name="Razumovskaya J."/>
            <person name="Richardson P."/>
            <person name="Rinaldi C."/>
            <person name="Ritland K."/>
            <person name="Rouze P."/>
            <person name="Ryaboy D."/>
            <person name="Schmutz J."/>
            <person name="Schrader J."/>
            <person name="Segerman B."/>
            <person name="Shin H."/>
            <person name="Siddiqui A."/>
            <person name="Sterky F."/>
            <person name="Terry A."/>
            <person name="Tsai C.J."/>
            <person name="Uberbacher E."/>
            <person name="Unneberg P."/>
            <person name="Vahala J."/>
            <person name="Wall K."/>
            <person name="Wessler S."/>
            <person name="Yang G."/>
            <person name="Yin T."/>
            <person name="Douglas C."/>
            <person name="Marra M."/>
            <person name="Sandberg G."/>
            <person name="Van de Peer Y."/>
            <person name="Rokhsar D."/>
        </authorList>
    </citation>
    <scope>NUCLEOTIDE SEQUENCE [LARGE SCALE GENOMIC DNA]</scope>
    <source>
        <strain evidence="9">cv. Nisqually</strain>
    </source>
</reference>
<evidence type="ECO:0000256" key="2">
    <source>
        <dbReference type="ARBA" id="ARBA00022723"/>
    </source>
</evidence>
<proteinExistence type="inferred from homology"/>
<organism evidence="8 9">
    <name type="scientific">Populus trichocarpa</name>
    <name type="common">Western balsam poplar</name>
    <name type="synonym">Populus balsamifera subsp. trichocarpa</name>
    <dbReference type="NCBI Taxonomy" id="3694"/>
    <lineage>
        <taxon>Eukaryota</taxon>
        <taxon>Viridiplantae</taxon>
        <taxon>Streptophyta</taxon>
        <taxon>Embryophyta</taxon>
        <taxon>Tracheophyta</taxon>
        <taxon>Spermatophyta</taxon>
        <taxon>Magnoliopsida</taxon>
        <taxon>eudicotyledons</taxon>
        <taxon>Gunneridae</taxon>
        <taxon>Pentapetalae</taxon>
        <taxon>rosids</taxon>
        <taxon>fabids</taxon>
        <taxon>Malpighiales</taxon>
        <taxon>Salicaceae</taxon>
        <taxon>Saliceae</taxon>
        <taxon>Populus</taxon>
    </lineage>
</organism>